<evidence type="ECO:0008006" key="5">
    <source>
        <dbReference type="Google" id="ProtNLM"/>
    </source>
</evidence>
<feature type="region of interest" description="Disordered" evidence="2">
    <location>
        <begin position="43"/>
        <end position="65"/>
    </location>
</feature>
<dbReference type="AlphaFoldDB" id="A0A8X8ABV8"/>
<dbReference type="EMBL" id="JAAWWB010000004">
    <property type="protein sequence ID" value="KAG6785474.1"/>
    <property type="molecule type" value="Genomic_DNA"/>
</dbReference>
<comment type="caution">
    <text evidence="3">The sequence shown here is derived from an EMBL/GenBank/DDBJ whole genome shotgun (WGS) entry which is preliminary data.</text>
</comment>
<proteinExistence type="predicted"/>
<dbReference type="InterPro" id="IPR043376">
    <property type="entry name" value="NPG1-like"/>
</dbReference>
<dbReference type="PROSITE" id="PS50005">
    <property type="entry name" value="TPR"/>
    <property type="match status" value="1"/>
</dbReference>
<accession>A0A8X8ABV8</accession>
<keyword evidence="4" id="KW-1185">Reference proteome</keyword>
<dbReference type="InterPro" id="IPR019734">
    <property type="entry name" value="TPR_rpt"/>
</dbReference>
<sequence length="748" mass="83623">MKSKFRVNRRKREITRQEPERLMECLSSGDQSRAVDGMTLSSESLATKENPTGGYSSKNGVLDLEPDTSNLEEAELSLRGRGSLNYEEARALLGRMEYQKGNIEAALHVFEGINIAAVTPRMKVTLAKRQEHHKRHSQSFATPSMSIHAASLLMEAIFLKAKSLQHLGRFREAAQSCKVIVDIVESSFSEGMPENFAADFKLQETLNKAVELLPELWKLADSPREAIMSYQRALLHHWNLDVETTARIQKDFAIFLLYSGGEAAPPNLRSLMDSSFAPKNNIEEAILLLMILLRKIILTRIEWDPSILDHLSFALSVSGGLKALASQVEELLPGIIDRRERYHILSLCYYGAGEELVALDLLRKLLHSNEDPKRVLALLMASKICGKTSKHAEEGINYARRALQSLENDCNQLESVANCLLGVSLSAHSQVAVADSERVTKQYEALEALETAGRMTKMQDSNILYHLSLENAEQRKLDVALYYAKHLLKLESGSNIIRGWLLLARILSAQRQYKDAETVINAALDQTGKWDQGELLRTKAKLQIAQGQLENGIESYIQLLAVLQIQSKSFGPGTKLYKVRELIPANRIIIMTDNGNPPSHLELEVWHDLASVYIRLSRWHDAETCLSKSKAISSYSASRCHTTGVLYEQRGLYKEALKAFVSALDIDPTHVPSLVSTAVVLRRLSMQSNATRSFLMAALRLDRMNSSAWYNLGLLYKAEGAPSPSLEAADCFEAATFLEETTPVEPFR</sequence>
<dbReference type="Pfam" id="PF13181">
    <property type="entry name" value="TPR_8"/>
    <property type="match status" value="1"/>
</dbReference>
<reference evidence="3" key="1">
    <citation type="journal article" date="2020" name="bioRxiv">
        <title>Hybrid origin of Populus tomentosa Carr. identified through genome sequencing and phylogenomic analysis.</title>
        <authorList>
            <person name="An X."/>
            <person name="Gao K."/>
            <person name="Chen Z."/>
            <person name="Li J."/>
            <person name="Yang X."/>
            <person name="Yang X."/>
            <person name="Zhou J."/>
            <person name="Guo T."/>
            <person name="Zhao T."/>
            <person name="Huang S."/>
            <person name="Miao D."/>
            <person name="Khan W.U."/>
            <person name="Rao P."/>
            <person name="Ye M."/>
            <person name="Lei B."/>
            <person name="Liao W."/>
            <person name="Wang J."/>
            <person name="Ji L."/>
            <person name="Li Y."/>
            <person name="Guo B."/>
            <person name="Mustafa N.S."/>
            <person name="Li S."/>
            <person name="Yun Q."/>
            <person name="Keller S.R."/>
            <person name="Mao J."/>
            <person name="Zhang R."/>
            <person name="Strauss S.H."/>
        </authorList>
    </citation>
    <scope>NUCLEOTIDE SEQUENCE</scope>
    <source>
        <strain evidence="3">GM15</strain>
        <tissue evidence="3">Leaf</tissue>
    </source>
</reference>
<keyword evidence="1" id="KW-0802">TPR repeat</keyword>
<name>A0A8X8ABV8_POPTO</name>
<dbReference type="PANTHER" id="PTHR44102:SF12">
    <property type="entry name" value="PROTEIN NPGR2"/>
    <property type="match status" value="1"/>
</dbReference>
<feature type="compositionally biased region" description="Polar residues" evidence="2">
    <location>
        <begin position="43"/>
        <end position="59"/>
    </location>
</feature>
<dbReference type="SMART" id="SM00028">
    <property type="entry name" value="TPR"/>
    <property type="match status" value="6"/>
</dbReference>
<evidence type="ECO:0000256" key="2">
    <source>
        <dbReference type="SAM" id="MobiDB-lite"/>
    </source>
</evidence>
<dbReference type="Proteomes" id="UP000886885">
    <property type="component" value="Chromosome 2D"/>
</dbReference>
<dbReference type="OrthoDB" id="29013at2759"/>
<organism evidence="3 4">
    <name type="scientific">Populus tomentosa</name>
    <name type="common">Chinese white poplar</name>
    <dbReference type="NCBI Taxonomy" id="118781"/>
    <lineage>
        <taxon>Eukaryota</taxon>
        <taxon>Viridiplantae</taxon>
        <taxon>Streptophyta</taxon>
        <taxon>Embryophyta</taxon>
        <taxon>Tracheophyta</taxon>
        <taxon>Spermatophyta</taxon>
        <taxon>Magnoliopsida</taxon>
        <taxon>eudicotyledons</taxon>
        <taxon>Gunneridae</taxon>
        <taxon>Pentapetalae</taxon>
        <taxon>rosids</taxon>
        <taxon>fabids</taxon>
        <taxon>Malpighiales</taxon>
        <taxon>Salicaceae</taxon>
        <taxon>Saliceae</taxon>
        <taxon>Populus</taxon>
    </lineage>
</organism>
<dbReference type="PANTHER" id="PTHR44102">
    <property type="entry name" value="PROTEIN NPG1"/>
    <property type="match status" value="1"/>
</dbReference>
<protein>
    <recommendedName>
        <fullName evidence="5">No pollen germination related 2</fullName>
    </recommendedName>
</protein>
<evidence type="ECO:0000313" key="3">
    <source>
        <dbReference type="EMBL" id="KAG6785474.1"/>
    </source>
</evidence>
<evidence type="ECO:0000256" key="1">
    <source>
        <dbReference type="PROSITE-ProRule" id="PRU00339"/>
    </source>
</evidence>
<gene>
    <name evidence="3" type="ORF">POTOM_011207</name>
</gene>
<feature type="repeat" description="TPR" evidence="1">
    <location>
        <begin position="637"/>
        <end position="670"/>
    </location>
</feature>
<evidence type="ECO:0000313" key="4">
    <source>
        <dbReference type="Proteomes" id="UP000886885"/>
    </source>
</evidence>